<reference evidence="9 11" key="2">
    <citation type="submission" date="2018-06" db="EMBL/GenBank/DDBJ databases">
        <authorList>
            <consortium name="Pathogen Informatics"/>
            <person name="Doyle S."/>
        </authorList>
    </citation>
    <scope>NUCLEOTIDE SEQUENCE [LARGE SCALE GENOMIC DNA]</scope>
    <source>
        <strain evidence="9 11">NCTC13832</strain>
    </source>
</reference>
<comment type="subcellular location">
    <subcellularLocation>
        <location evidence="1">Endomembrane system</location>
        <topology evidence="1">Multi-pass membrane protein</topology>
    </subcellularLocation>
</comment>
<gene>
    <name evidence="9" type="primary">yqfA</name>
    <name evidence="9" type="ORF">NCTC13832_01854</name>
    <name evidence="8" type="ORF">TP70_10550</name>
</gene>
<keyword evidence="6" id="KW-0862">Zinc</keyword>
<dbReference type="NCBIfam" id="TIGR01065">
    <property type="entry name" value="hlyIII"/>
    <property type="match status" value="1"/>
</dbReference>
<dbReference type="AlphaFoldDB" id="A0A0D6XNX0"/>
<reference evidence="8 10" key="1">
    <citation type="submission" date="2015-01" db="EMBL/GenBank/DDBJ databases">
        <authorList>
            <person name="Guo J."/>
        </authorList>
    </citation>
    <scope>NUCLEOTIDE SEQUENCE [LARGE SCALE GENOMIC DNA]</scope>
    <source>
        <strain evidence="8 10">DSM 22147</strain>
    </source>
</reference>
<feature type="binding site" evidence="6">
    <location>
        <position position="86"/>
    </location>
    <ligand>
        <name>Zn(2+)</name>
        <dbReference type="ChEBI" id="CHEBI:29105"/>
    </ligand>
</feature>
<feature type="transmembrane region" description="Helical" evidence="7">
    <location>
        <begin position="125"/>
        <end position="143"/>
    </location>
</feature>
<dbReference type="Pfam" id="PF03006">
    <property type="entry name" value="HlyIII"/>
    <property type="match status" value="1"/>
</dbReference>
<dbReference type="OrthoDB" id="9813689at2"/>
<keyword evidence="10" id="KW-1185">Reference proteome</keyword>
<evidence type="ECO:0000256" key="3">
    <source>
        <dbReference type="ARBA" id="ARBA00022692"/>
    </source>
</evidence>
<evidence type="ECO:0000313" key="11">
    <source>
        <dbReference type="Proteomes" id="UP000254100"/>
    </source>
</evidence>
<dbReference type="GO" id="GO:0016020">
    <property type="term" value="C:membrane"/>
    <property type="evidence" value="ECO:0007669"/>
    <property type="project" value="InterPro"/>
</dbReference>
<dbReference type="GO" id="GO:0046872">
    <property type="term" value="F:metal ion binding"/>
    <property type="evidence" value="ECO:0007669"/>
    <property type="project" value="UniProtKB-KW"/>
</dbReference>
<dbReference type="InterPro" id="IPR005744">
    <property type="entry name" value="Hy-lIII"/>
</dbReference>
<keyword evidence="6" id="KW-0479">Metal-binding</keyword>
<feature type="transmembrane region" description="Helical" evidence="7">
    <location>
        <begin position="40"/>
        <end position="58"/>
    </location>
</feature>
<keyword evidence="5 7" id="KW-0472">Membrane</keyword>
<feature type="transmembrane region" description="Helical" evidence="7">
    <location>
        <begin position="64"/>
        <end position="88"/>
    </location>
</feature>
<feature type="transmembrane region" description="Helical" evidence="7">
    <location>
        <begin position="100"/>
        <end position="119"/>
    </location>
</feature>
<proteinExistence type="inferred from homology"/>
<accession>A0A0D6XNX0</accession>
<dbReference type="Proteomes" id="UP000032366">
    <property type="component" value="Unassembled WGS sequence"/>
</dbReference>
<dbReference type="PANTHER" id="PTHR20855">
    <property type="entry name" value="ADIPOR/PROGESTIN RECEPTOR-RELATED"/>
    <property type="match status" value="1"/>
</dbReference>
<dbReference type="GO" id="GO:0140911">
    <property type="term" value="F:pore-forming activity"/>
    <property type="evidence" value="ECO:0007669"/>
    <property type="project" value="InterPro"/>
</dbReference>
<keyword evidence="3 7" id="KW-0812">Transmembrane</keyword>
<dbReference type="RefSeq" id="WP_044361536.1">
    <property type="nucleotide sequence ID" value="NZ_JXWY01000135.1"/>
</dbReference>
<dbReference type="GO" id="GO:0012505">
    <property type="term" value="C:endomembrane system"/>
    <property type="evidence" value="ECO:0007669"/>
    <property type="project" value="UniProtKB-SubCell"/>
</dbReference>
<feature type="binding site" evidence="6">
    <location>
        <position position="209"/>
    </location>
    <ligand>
        <name>Zn(2+)</name>
        <dbReference type="ChEBI" id="CHEBI:29105"/>
    </ligand>
</feature>
<evidence type="ECO:0000256" key="2">
    <source>
        <dbReference type="ARBA" id="ARBA00008488"/>
    </source>
</evidence>
<feature type="transmembrane region" description="Helical" evidence="7">
    <location>
        <begin position="155"/>
        <end position="174"/>
    </location>
</feature>
<name>A0A0D6XNX0_9STAP</name>
<evidence type="ECO:0000256" key="1">
    <source>
        <dbReference type="ARBA" id="ARBA00004127"/>
    </source>
</evidence>
<evidence type="ECO:0000313" key="8">
    <source>
        <dbReference type="EMBL" id="KIX89921.1"/>
    </source>
</evidence>
<evidence type="ECO:0000256" key="7">
    <source>
        <dbReference type="SAM" id="Phobius"/>
    </source>
</evidence>
<dbReference type="EMBL" id="UHDT01000001">
    <property type="protein sequence ID" value="SUM58107.1"/>
    <property type="molecule type" value="Genomic_DNA"/>
</dbReference>
<organism evidence="9 11">
    <name type="scientific">Staphylococcus microti</name>
    <dbReference type="NCBI Taxonomy" id="569857"/>
    <lineage>
        <taxon>Bacteria</taxon>
        <taxon>Bacillati</taxon>
        <taxon>Bacillota</taxon>
        <taxon>Bacilli</taxon>
        <taxon>Bacillales</taxon>
        <taxon>Staphylococcaceae</taxon>
        <taxon>Staphylococcus</taxon>
    </lineage>
</organism>
<dbReference type="PANTHER" id="PTHR20855:SF129">
    <property type="entry name" value="HEMOLYSIN-3 HOMOLOG"/>
    <property type="match status" value="1"/>
</dbReference>
<evidence type="ECO:0000256" key="4">
    <source>
        <dbReference type="ARBA" id="ARBA00022989"/>
    </source>
</evidence>
<dbReference type="Proteomes" id="UP000254100">
    <property type="component" value="Unassembled WGS sequence"/>
</dbReference>
<evidence type="ECO:0000256" key="5">
    <source>
        <dbReference type="ARBA" id="ARBA00023136"/>
    </source>
</evidence>
<comment type="similarity">
    <text evidence="2">Belongs to the UPF0073 (Hly-III) family.</text>
</comment>
<protein>
    <submittedName>
        <fullName evidence="9">Hemolysin III</fullName>
    </submittedName>
</protein>
<evidence type="ECO:0000313" key="10">
    <source>
        <dbReference type="Proteomes" id="UP000032366"/>
    </source>
</evidence>
<keyword evidence="4 7" id="KW-1133">Transmembrane helix</keyword>
<feature type="transmembrane region" description="Helical" evidence="7">
    <location>
        <begin position="212"/>
        <end position="231"/>
    </location>
</feature>
<evidence type="ECO:0000256" key="6">
    <source>
        <dbReference type="PIRSR" id="PIRSR604254-1"/>
    </source>
</evidence>
<dbReference type="InterPro" id="IPR004254">
    <property type="entry name" value="AdipoR/HlyIII-related"/>
</dbReference>
<feature type="binding site" evidence="6">
    <location>
        <position position="213"/>
    </location>
    <ligand>
        <name>Zn(2+)</name>
        <dbReference type="ChEBI" id="CHEBI:29105"/>
    </ligand>
</feature>
<dbReference type="STRING" id="569857.TP70_10550"/>
<feature type="transmembrane region" description="Helical" evidence="7">
    <location>
        <begin position="180"/>
        <end position="200"/>
    </location>
</feature>
<sequence length="232" mass="26075">MAKASTTKVKKKNKTALETFKDINPLTFGEEIGNSVSHGVAALLMLIALPYAAVHSYITSGVMMSVSVSVFVISLFLMFISSTVYHTMQQASPHKYVMRIIDHSMIYVAITGTYTPVALALIGGWLGWSIMIILWGTTIWGILYKAIATKVNSKLSLMIYLLMGWVGIIFLPIIISKGLWLFLIFILLGGISYTIGAWFYAQKNRPYFHMIWHIFILIASLFHFVGILYFMN</sequence>
<evidence type="ECO:0000313" key="9">
    <source>
        <dbReference type="EMBL" id="SUM58107.1"/>
    </source>
</evidence>
<dbReference type="EMBL" id="JXWY01000135">
    <property type="protein sequence ID" value="KIX89921.1"/>
    <property type="molecule type" value="Genomic_DNA"/>
</dbReference>